<keyword evidence="2" id="KW-0472">Membrane</keyword>
<feature type="transmembrane region" description="Helical" evidence="2">
    <location>
        <begin position="378"/>
        <end position="400"/>
    </location>
</feature>
<organism evidence="3">
    <name type="scientific">uncultured Caudovirales phage</name>
    <dbReference type="NCBI Taxonomy" id="2100421"/>
    <lineage>
        <taxon>Viruses</taxon>
        <taxon>Duplodnaviria</taxon>
        <taxon>Heunggongvirae</taxon>
        <taxon>Uroviricota</taxon>
        <taxon>Caudoviricetes</taxon>
        <taxon>Peduoviridae</taxon>
        <taxon>Maltschvirus</taxon>
        <taxon>Maltschvirus maltsch</taxon>
    </lineage>
</organism>
<name>A0A6J5NT20_9CAUD</name>
<feature type="transmembrane region" description="Helical" evidence="2">
    <location>
        <begin position="42"/>
        <end position="64"/>
    </location>
</feature>
<keyword evidence="2" id="KW-1133">Transmembrane helix</keyword>
<evidence type="ECO:0000256" key="2">
    <source>
        <dbReference type="SAM" id="Phobius"/>
    </source>
</evidence>
<keyword evidence="1" id="KW-0175">Coiled coil</keyword>
<feature type="transmembrane region" description="Helical" evidence="2">
    <location>
        <begin position="176"/>
        <end position="199"/>
    </location>
</feature>
<sequence length="886" mass="90784">MQQTVLAQSVVEIVAKGVDKVRADFVKAAGSVAQFTTSAKTAFAGFGKALLATGALMSGFFAYFARGAMQGTAEGERFGKAIEFTTRVIGDMFAPIVRLATTGLIQLSRNILKIPESTRLLVTWIFAAVAAVTALSGAFMLLAPVFSPLVSAIFLLLNPLKYISLLMVAAMSPIKLLGALFSVLASSSLILGRALYSLIPSLIATGQQMLALAAATATSIVASMRAMAVSVISALNPMNLIRIAMTAYAASVAASNTATGLFTMRLLALESVKTVILGLASSMRLAVVGAASFATSMGTSLVAGISKAGAAIFGLLGPIKLVGASMSLFSSLGLSVLSLLNPFKLATSALGLFGFVASGIGSASVAGITLLRNTVLSIVPAVASATAGLIAYGSVLTTAVTGASTKAAASLLLLLNPVKLLTGALSVFGIIASGAGSAGVAGFGVLRNSIMSVIPAVTAATTGFLSYASALATSVAAGSAKAATSIVGLLNPLKLSTVLLGAFRIAAGAIGSAGLVGFTLLRTAVAGIIPVIASATSGIIAYGAALTSSVAAASAKAVTSLLSLLNPMNLVRAGIMGIQGVFASFTAIVSGTAAIFSGVFGLIGALIGPILVGLVALEARATGAFAPGITMAQRFTSVIQAMLNLWEGVKSMGMILYSALKPTIDWVISSFTSGWKYIMKLLGVDMDASAQQGAGAMATTFSSFSETIVSIFGRIREWWLKLVHFMSTKWSQAIDGIAQGLAWIGEKVGVLPKGIQDVLNQDIAAQRKKDADEQKKQMEELRAATAKAMEELKKALEKNKQKAKELAAPILEMLGLANKGGGFHIKMDVGFETLQGTFERLQKSMVSGGATIEQAQLKEMKGMRDDIQKGNAELVNIKNKVGGAVE</sequence>
<dbReference type="EMBL" id="LR796705">
    <property type="protein sequence ID" value="CAB4160806.1"/>
    <property type="molecule type" value="Genomic_DNA"/>
</dbReference>
<feature type="transmembrane region" description="Helical" evidence="2">
    <location>
        <begin position="453"/>
        <end position="476"/>
    </location>
</feature>
<feature type="coiled-coil region" evidence="1">
    <location>
        <begin position="761"/>
        <end position="806"/>
    </location>
</feature>
<feature type="transmembrane region" description="Helical" evidence="2">
    <location>
        <begin position="349"/>
        <end position="371"/>
    </location>
</feature>
<feature type="transmembrane region" description="Helical" evidence="2">
    <location>
        <begin position="247"/>
        <end position="268"/>
    </location>
</feature>
<reference evidence="3" key="1">
    <citation type="submission" date="2020-04" db="EMBL/GenBank/DDBJ databases">
        <authorList>
            <person name="Chiriac C."/>
            <person name="Salcher M."/>
            <person name="Ghai R."/>
            <person name="Kavagutti S V."/>
        </authorList>
    </citation>
    <scope>NUCLEOTIDE SEQUENCE</scope>
</reference>
<feature type="transmembrane region" description="Helical" evidence="2">
    <location>
        <begin position="308"/>
        <end position="329"/>
    </location>
</feature>
<feature type="transmembrane region" description="Helical" evidence="2">
    <location>
        <begin position="211"/>
        <end position="235"/>
    </location>
</feature>
<feature type="transmembrane region" description="Helical" evidence="2">
    <location>
        <begin position="420"/>
        <end position="446"/>
    </location>
</feature>
<keyword evidence="2" id="KW-0812">Transmembrane</keyword>
<feature type="transmembrane region" description="Helical" evidence="2">
    <location>
        <begin position="274"/>
        <end position="296"/>
    </location>
</feature>
<feature type="transmembrane region" description="Helical" evidence="2">
    <location>
        <begin position="595"/>
        <end position="617"/>
    </location>
</feature>
<feature type="transmembrane region" description="Helical" evidence="2">
    <location>
        <begin position="570"/>
        <end position="589"/>
    </location>
</feature>
<gene>
    <name evidence="3" type="ORF">UFOVP731_16</name>
</gene>
<evidence type="ECO:0000313" key="3">
    <source>
        <dbReference type="EMBL" id="CAB4160806.1"/>
    </source>
</evidence>
<feature type="transmembrane region" description="Helical" evidence="2">
    <location>
        <begin position="120"/>
        <end position="143"/>
    </location>
</feature>
<protein>
    <submittedName>
        <fullName evidence="3">Uncharacterized protein</fullName>
    </submittedName>
</protein>
<accession>A0A6J5NT20</accession>
<proteinExistence type="predicted"/>
<evidence type="ECO:0000256" key="1">
    <source>
        <dbReference type="SAM" id="Coils"/>
    </source>
</evidence>
<feature type="transmembrane region" description="Helical" evidence="2">
    <location>
        <begin position="149"/>
        <end position="169"/>
    </location>
</feature>